<keyword evidence="3" id="KW-1185">Reference proteome</keyword>
<gene>
    <name evidence="2" type="ORF">D9615_006641</name>
</gene>
<comment type="caution">
    <text evidence="2">The sequence shown here is derived from an EMBL/GenBank/DDBJ whole genome shotgun (WGS) entry which is preliminary data.</text>
</comment>
<evidence type="ECO:0000256" key="1">
    <source>
        <dbReference type="SAM" id="MobiDB-lite"/>
    </source>
</evidence>
<accession>A0A8H5M3N7</accession>
<proteinExistence type="predicted"/>
<sequence>MPPTPTRANLKAAMERVTFAYNEHIAKVKGHPDDLQFSKDLATRQLQPVLAEIASINLELRALNVFSRSSIRDEYNSRIKQVGEQLAIIIAQYDTMSELALVANPLLQANQRIGAVQNLALQIPVVQNPPGQGVSPHYFTLSFFALTMRPSQSGNAISRSQSSSRTSSTPASSPSMYSQPSGIGSNVGPFAHTHSQAPSRHSLASQHSAVQPQMNPPGQGRYFSIGIIEPKFAFQ</sequence>
<protein>
    <submittedName>
        <fullName evidence="2">Uncharacterized protein</fullName>
    </submittedName>
</protein>
<evidence type="ECO:0000313" key="3">
    <source>
        <dbReference type="Proteomes" id="UP000565441"/>
    </source>
</evidence>
<feature type="compositionally biased region" description="Low complexity" evidence="1">
    <location>
        <begin position="154"/>
        <end position="175"/>
    </location>
</feature>
<dbReference type="Proteomes" id="UP000565441">
    <property type="component" value="Unassembled WGS sequence"/>
</dbReference>
<reference evidence="2 3" key="1">
    <citation type="journal article" date="2020" name="ISME J.">
        <title>Uncovering the hidden diversity of litter-decomposition mechanisms in mushroom-forming fungi.</title>
        <authorList>
            <person name="Floudas D."/>
            <person name="Bentzer J."/>
            <person name="Ahren D."/>
            <person name="Johansson T."/>
            <person name="Persson P."/>
            <person name="Tunlid A."/>
        </authorList>
    </citation>
    <scope>NUCLEOTIDE SEQUENCE [LARGE SCALE GENOMIC DNA]</scope>
    <source>
        <strain evidence="2 3">CBS 661.87</strain>
    </source>
</reference>
<evidence type="ECO:0000313" key="2">
    <source>
        <dbReference type="EMBL" id="KAF5379536.1"/>
    </source>
</evidence>
<dbReference type="AlphaFoldDB" id="A0A8H5M3N7"/>
<feature type="region of interest" description="Disordered" evidence="1">
    <location>
        <begin position="154"/>
        <end position="222"/>
    </location>
</feature>
<dbReference type="EMBL" id="JAACJP010000016">
    <property type="protein sequence ID" value="KAF5379536.1"/>
    <property type="molecule type" value="Genomic_DNA"/>
</dbReference>
<feature type="compositionally biased region" description="Polar residues" evidence="1">
    <location>
        <begin position="193"/>
        <end position="213"/>
    </location>
</feature>
<organism evidence="2 3">
    <name type="scientific">Tricholomella constricta</name>
    <dbReference type="NCBI Taxonomy" id="117010"/>
    <lineage>
        <taxon>Eukaryota</taxon>
        <taxon>Fungi</taxon>
        <taxon>Dikarya</taxon>
        <taxon>Basidiomycota</taxon>
        <taxon>Agaricomycotina</taxon>
        <taxon>Agaricomycetes</taxon>
        <taxon>Agaricomycetidae</taxon>
        <taxon>Agaricales</taxon>
        <taxon>Tricholomatineae</taxon>
        <taxon>Lyophyllaceae</taxon>
        <taxon>Tricholomella</taxon>
    </lineage>
</organism>
<name>A0A8H5M3N7_9AGAR</name>